<evidence type="ECO:0000256" key="2">
    <source>
        <dbReference type="ARBA" id="ARBA00022741"/>
    </source>
</evidence>
<keyword evidence="2" id="KW-0547">Nucleotide-binding</keyword>
<dbReference type="SMART" id="SM00533">
    <property type="entry name" value="MUTSd"/>
    <property type="match status" value="1"/>
</dbReference>
<reference evidence="7" key="1">
    <citation type="journal article" date="2021" name="Sci. Rep.">
        <title>Diploid genomic architecture of Nitzschia inconspicua, an elite biomass production diatom.</title>
        <authorList>
            <person name="Oliver A."/>
            <person name="Podell S."/>
            <person name="Pinowska A."/>
            <person name="Traller J.C."/>
            <person name="Smith S.R."/>
            <person name="McClure R."/>
            <person name="Beliaev A."/>
            <person name="Bohutskyi P."/>
            <person name="Hill E.A."/>
            <person name="Rabines A."/>
            <person name="Zheng H."/>
            <person name="Allen L.Z."/>
            <person name="Kuo A."/>
            <person name="Grigoriev I.V."/>
            <person name="Allen A.E."/>
            <person name="Hazlebeck D."/>
            <person name="Allen E.E."/>
        </authorList>
    </citation>
    <scope>NUCLEOTIDE SEQUENCE</scope>
    <source>
        <strain evidence="7">Hildebrandi</strain>
    </source>
</reference>
<gene>
    <name evidence="7" type="ORF">IV203_006341</name>
</gene>
<evidence type="ECO:0000256" key="1">
    <source>
        <dbReference type="ARBA" id="ARBA00006271"/>
    </source>
</evidence>
<evidence type="ECO:0000259" key="6">
    <source>
        <dbReference type="SMART" id="SM00534"/>
    </source>
</evidence>
<feature type="domain" description="DNA mismatch repair proteins mutS family" evidence="6">
    <location>
        <begin position="724"/>
        <end position="915"/>
    </location>
</feature>
<name>A0A9K3K859_9STRA</name>
<comment type="similarity">
    <text evidence="1">Belongs to the DNA mismatch repair MutS family.</text>
</comment>
<dbReference type="InterPro" id="IPR007861">
    <property type="entry name" value="DNA_mismatch_repair_MutS_clamp"/>
</dbReference>
<proteinExistence type="inferred from homology"/>
<dbReference type="InterPro" id="IPR007696">
    <property type="entry name" value="DNA_mismatch_repair_MutS_core"/>
</dbReference>
<dbReference type="InterPro" id="IPR045076">
    <property type="entry name" value="MutS"/>
</dbReference>
<dbReference type="PANTHER" id="PTHR11361:SF148">
    <property type="entry name" value="DNA MISMATCH REPAIR PROTEIN MSH6"/>
    <property type="match status" value="1"/>
</dbReference>
<feature type="region of interest" description="Disordered" evidence="4">
    <location>
        <begin position="866"/>
        <end position="886"/>
    </location>
</feature>
<dbReference type="EMBL" id="JAGRRH010000051">
    <property type="protein sequence ID" value="KAG7338705.1"/>
    <property type="molecule type" value="Genomic_DNA"/>
</dbReference>
<dbReference type="GO" id="GO:0032301">
    <property type="term" value="C:MutSalpha complex"/>
    <property type="evidence" value="ECO:0007669"/>
    <property type="project" value="TreeGrafter"/>
</dbReference>
<dbReference type="InterPro" id="IPR000432">
    <property type="entry name" value="DNA_mismatch_repair_MutS_C"/>
</dbReference>
<dbReference type="Pfam" id="PF00488">
    <property type="entry name" value="MutS_V"/>
    <property type="match status" value="1"/>
</dbReference>
<protein>
    <submittedName>
        <fullName evidence="7">DNA mismatch repair protein MutS</fullName>
    </submittedName>
</protein>
<dbReference type="Pfam" id="PF05190">
    <property type="entry name" value="MutS_IV"/>
    <property type="match status" value="1"/>
</dbReference>
<reference evidence="7" key="2">
    <citation type="submission" date="2021-04" db="EMBL/GenBank/DDBJ databases">
        <authorList>
            <person name="Podell S."/>
        </authorList>
    </citation>
    <scope>NUCLEOTIDE SEQUENCE</scope>
    <source>
        <strain evidence="7">Hildebrandi</strain>
    </source>
</reference>
<dbReference type="PANTHER" id="PTHR11361">
    <property type="entry name" value="DNA MISMATCH REPAIR PROTEIN MUTS FAMILY MEMBER"/>
    <property type="match status" value="1"/>
</dbReference>
<evidence type="ECO:0000259" key="5">
    <source>
        <dbReference type="SMART" id="SM00533"/>
    </source>
</evidence>
<organism evidence="7 8">
    <name type="scientific">Nitzschia inconspicua</name>
    <dbReference type="NCBI Taxonomy" id="303405"/>
    <lineage>
        <taxon>Eukaryota</taxon>
        <taxon>Sar</taxon>
        <taxon>Stramenopiles</taxon>
        <taxon>Ochrophyta</taxon>
        <taxon>Bacillariophyta</taxon>
        <taxon>Bacillariophyceae</taxon>
        <taxon>Bacillariophycidae</taxon>
        <taxon>Bacillariales</taxon>
        <taxon>Bacillariaceae</taxon>
        <taxon>Nitzschia</taxon>
    </lineage>
</organism>
<dbReference type="SMART" id="SM00534">
    <property type="entry name" value="MUTSac"/>
    <property type="match status" value="1"/>
</dbReference>
<evidence type="ECO:0000313" key="8">
    <source>
        <dbReference type="Proteomes" id="UP000693970"/>
    </source>
</evidence>
<evidence type="ECO:0000313" key="7">
    <source>
        <dbReference type="EMBL" id="KAG7338705.1"/>
    </source>
</evidence>
<dbReference type="GO" id="GO:0140664">
    <property type="term" value="F:ATP-dependent DNA damage sensor activity"/>
    <property type="evidence" value="ECO:0007669"/>
    <property type="project" value="InterPro"/>
</dbReference>
<dbReference type="Proteomes" id="UP000693970">
    <property type="component" value="Unassembled WGS sequence"/>
</dbReference>
<dbReference type="AlphaFoldDB" id="A0A9K3K859"/>
<keyword evidence="8" id="KW-1185">Reference proteome</keyword>
<comment type="caution">
    <text evidence="7">The sequence shown here is derived from an EMBL/GenBank/DDBJ whole genome shotgun (WGS) entry which is preliminary data.</text>
</comment>
<accession>A0A9K3K859</accession>
<dbReference type="Pfam" id="PF05192">
    <property type="entry name" value="MutS_III"/>
    <property type="match status" value="1"/>
</dbReference>
<keyword evidence="3" id="KW-0067">ATP-binding</keyword>
<feature type="compositionally biased region" description="Polar residues" evidence="4">
    <location>
        <begin position="1"/>
        <end position="10"/>
    </location>
</feature>
<dbReference type="GO" id="GO:0005524">
    <property type="term" value="F:ATP binding"/>
    <property type="evidence" value="ECO:0007669"/>
    <property type="project" value="UniProtKB-KW"/>
</dbReference>
<sequence length="950" mass="104302">MELSTSITSRQGKRQRGKSVDASGSRRVSSNDQIARSFSFSKKRSVRSWSYDYAQTTGSSHRRVAHDRHLSNEPPTQSHIVCAISENLARETCIVSLDIACPIVLNVTKQYNGQNYAETLSCLSVLSPNEILMNEGRMDSPLARKVVQHCKYREGANDPTGGPDDAPASAIVIKFISRAYFDQTKGADLLHKLARKDTYDSKALVQEYILLSSSHAVLHYTQKCLGLAFMNHCMDVRSFLSGGNDENPRVMDIDRSTIIQLELLTSSSGKVQGSFFSAIDCTRTTVGNRLLRSTIMSPPCRLATIHARLELVETFLSNEQLFYNVLKQLQVLSPIDKMLSDIAMIPNDQPKSLNRQGSEVRTLGSANAGAEQQLSNSVFRKNASNARLAQKGIASLVGIKSTLSVIPVIASTLKNHLKSCGLDDDPLESGASVATEKTSLLVGLGVADYESHVSTVLSKRSKNSTGSFKRRQLLLRAIIFALSQPELKEIDHEISEALRGGASYSRNGNTARHQECFALKSSGESFGVMDVIRKAFLKNVDDIYKKADEYAEMYGIYVTVKYGTAKGYYLSLPSSIAADLPEKFIQPTKTGSGTNIHCTTEEIQSLNIRAQDNIQDLLILTHGRIQQLLDVARANYDALARVSDAIALLDLCHGFADKVTLSKESWVPPLMLDPRANSVSDDAESPSIWIKDGRCIVDDAVLGASSSSGMNQMVVNDIHCIPSQTFTVISGVNGSGKSTYLKQVATIVLLAHCGSYIPAKEATITLTTRLCARMGSSDDLENNVSSFLKEMKETAYICKNATSRSLMLLDELGRETSNEDGVAIAWSVAEHLLSKGSMTFFATHYPQIGRMNKLPRAFQKTFCKRQRKSKKQSQAPSRHVLFKEDSEPGRKWKPELKDLIASIHACVDTAESIECLRSGLKDLRKTLSGTTASDTRHALVEEATVALTNH</sequence>
<dbReference type="GO" id="GO:0006298">
    <property type="term" value="P:mismatch repair"/>
    <property type="evidence" value="ECO:0007669"/>
    <property type="project" value="InterPro"/>
</dbReference>
<evidence type="ECO:0000256" key="3">
    <source>
        <dbReference type="ARBA" id="ARBA00022840"/>
    </source>
</evidence>
<dbReference type="OrthoDB" id="276261at2759"/>
<feature type="domain" description="DNA mismatch repair protein MutS core" evidence="5">
    <location>
        <begin position="270"/>
        <end position="699"/>
    </location>
</feature>
<evidence type="ECO:0000256" key="4">
    <source>
        <dbReference type="SAM" id="MobiDB-lite"/>
    </source>
</evidence>
<dbReference type="GO" id="GO:0030983">
    <property type="term" value="F:mismatched DNA binding"/>
    <property type="evidence" value="ECO:0007669"/>
    <property type="project" value="InterPro"/>
</dbReference>
<feature type="region of interest" description="Disordered" evidence="4">
    <location>
        <begin position="1"/>
        <end position="32"/>
    </location>
</feature>